<keyword evidence="4" id="KW-0496">Mitochondrion</keyword>
<dbReference type="GO" id="GO:1990904">
    <property type="term" value="C:ribonucleoprotein complex"/>
    <property type="evidence" value="ECO:0007669"/>
    <property type="project" value="UniProtKB-KW"/>
</dbReference>
<reference evidence="9 10" key="1">
    <citation type="submission" date="2025-04" db="UniProtKB">
        <authorList>
            <consortium name="RefSeq"/>
        </authorList>
    </citation>
    <scope>IDENTIFICATION</scope>
    <source>
        <tissue evidence="9 10">Gonads</tissue>
    </source>
</reference>
<evidence type="ECO:0000256" key="6">
    <source>
        <dbReference type="ARBA" id="ARBA00035132"/>
    </source>
</evidence>
<evidence type="ECO:0000313" key="9">
    <source>
        <dbReference type="RefSeq" id="XP_013386027.1"/>
    </source>
</evidence>
<dbReference type="RefSeq" id="XP_013386028.1">
    <property type="nucleotide sequence ID" value="XM_013530574.1"/>
</dbReference>
<comment type="similarity">
    <text evidence="2">Belongs to the mitochondrion-specific ribosomal protein mS33 family.</text>
</comment>
<keyword evidence="5" id="KW-0687">Ribonucleoprotein</keyword>
<dbReference type="GO" id="GO:0005840">
    <property type="term" value="C:ribosome"/>
    <property type="evidence" value="ECO:0007669"/>
    <property type="project" value="UniProtKB-KW"/>
</dbReference>
<dbReference type="Proteomes" id="UP000085678">
    <property type="component" value="Unplaced"/>
</dbReference>
<keyword evidence="8" id="KW-1185">Reference proteome</keyword>
<dbReference type="STRING" id="7574.A0A1S3HJ36"/>
<dbReference type="AlphaFoldDB" id="A0A1S3HJ36"/>
<evidence type="ECO:0000256" key="2">
    <source>
        <dbReference type="ARBA" id="ARBA00008970"/>
    </source>
</evidence>
<proteinExistence type="inferred from homology"/>
<dbReference type="KEGG" id="lak:106155646"/>
<evidence type="ECO:0000256" key="4">
    <source>
        <dbReference type="ARBA" id="ARBA00023128"/>
    </source>
</evidence>
<evidence type="ECO:0000313" key="10">
    <source>
        <dbReference type="RefSeq" id="XP_013386028.1"/>
    </source>
</evidence>
<dbReference type="InterPro" id="IPR013219">
    <property type="entry name" value="Ribosomal_mS33"/>
</dbReference>
<dbReference type="GO" id="GO:0005739">
    <property type="term" value="C:mitochondrion"/>
    <property type="evidence" value="ECO:0007669"/>
    <property type="project" value="UniProtKB-SubCell"/>
</dbReference>
<feature type="compositionally biased region" description="Basic residues" evidence="7">
    <location>
        <begin position="82"/>
        <end position="92"/>
    </location>
</feature>
<comment type="subcellular location">
    <subcellularLocation>
        <location evidence="1">Mitochondrion</location>
    </subcellularLocation>
</comment>
<accession>A0A1S3HJ36</accession>
<evidence type="ECO:0000256" key="3">
    <source>
        <dbReference type="ARBA" id="ARBA00022980"/>
    </source>
</evidence>
<keyword evidence="3 9" id="KW-0689">Ribosomal protein</keyword>
<feature type="compositionally biased region" description="Basic residues" evidence="7">
    <location>
        <begin position="100"/>
        <end position="109"/>
    </location>
</feature>
<dbReference type="RefSeq" id="XP_013386027.1">
    <property type="nucleotide sequence ID" value="XM_013530573.1"/>
</dbReference>
<name>A0A1S3HJ36_LINAN</name>
<evidence type="ECO:0000256" key="1">
    <source>
        <dbReference type="ARBA" id="ARBA00004173"/>
    </source>
</evidence>
<evidence type="ECO:0000313" key="8">
    <source>
        <dbReference type="Proteomes" id="UP000085678"/>
    </source>
</evidence>
<feature type="region of interest" description="Disordered" evidence="7">
    <location>
        <begin position="82"/>
        <end position="109"/>
    </location>
</feature>
<protein>
    <recommendedName>
        <fullName evidence="6">Small ribosomal subunit protein mS33</fullName>
    </recommendedName>
</protein>
<dbReference type="OrthoDB" id="5980584at2759"/>
<dbReference type="PANTHER" id="PTHR13362:SF2">
    <property type="entry name" value="SMALL RIBOSOMAL SUBUNIT PROTEIN MS33"/>
    <property type="match status" value="1"/>
</dbReference>
<dbReference type="OMA" id="ICVIHIE"/>
<evidence type="ECO:0000256" key="5">
    <source>
        <dbReference type="ARBA" id="ARBA00023274"/>
    </source>
</evidence>
<evidence type="ECO:0000256" key="7">
    <source>
        <dbReference type="SAM" id="MobiDB-lite"/>
    </source>
</evidence>
<dbReference type="PANTHER" id="PTHR13362">
    <property type="entry name" value="MITOCHONDRIAL RIBOSOMAL PROTEIN S33"/>
    <property type="match status" value="1"/>
</dbReference>
<dbReference type="Pfam" id="PF08293">
    <property type="entry name" value="MRP-S33"/>
    <property type="match status" value="1"/>
</dbReference>
<gene>
    <name evidence="9 10" type="primary">LOC106155646</name>
</gene>
<sequence>MATPYARRMAALSARIFGEVSKPTDQKSMKVVKMLSVQPANKNPEFVRYYPKYEELRALHLSLRRFGIIRDDLAEFKVHLGRARTGRGKKPPAKGEGKRAMKAKRKGGS</sequence>
<dbReference type="GeneID" id="106155646"/>
<organism evidence="8 9">
    <name type="scientific">Lingula anatina</name>
    <name type="common">Brachiopod</name>
    <name type="synonym">Lingula unguis</name>
    <dbReference type="NCBI Taxonomy" id="7574"/>
    <lineage>
        <taxon>Eukaryota</taxon>
        <taxon>Metazoa</taxon>
        <taxon>Spiralia</taxon>
        <taxon>Lophotrochozoa</taxon>
        <taxon>Brachiopoda</taxon>
        <taxon>Linguliformea</taxon>
        <taxon>Lingulata</taxon>
        <taxon>Lingulida</taxon>
        <taxon>Linguloidea</taxon>
        <taxon>Lingulidae</taxon>
        <taxon>Lingula</taxon>
    </lineage>
</organism>